<dbReference type="Pfam" id="PF00304">
    <property type="entry name" value="Gamma-thionin"/>
    <property type="match status" value="1"/>
</dbReference>
<comment type="caution">
    <text evidence="5">The sequence shown here is derived from an EMBL/GenBank/DDBJ whole genome shotgun (WGS) entry which is preliminary data.</text>
</comment>
<organism evidence="5 6">
    <name type="scientific">Sorghum bicolor</name>
    <name type="common">Sorghum</name>
    <name type="synonym">Sorghum vulgare</name>
    <dbReference type="NCBI Taxonomy" id="4558"/>
    <lineage>
        <taxon>Eukaryota</taxon>
        <taxon>Viridiplantae</taxon>
        <taxon>Streptophyta</taxon>
        <taxon>Embryophyta</taxon>
        <taxon>Tracheophyta</taxon>
        <taxon>Spermatophyta</taxon>
        <taxon>Magnoliopsida</taxon>
        <taxon>Liliopsida</taxon>
        <taxon>Poales</taxon>
        <taxon>Poaceae</taxon>
        <taxon>PACMAD clade</taxon>
        <taxon>Panicoideae</taxon>
        <taxon>Andropogonodae</taxon>
        <taxon>Andropogoneae</taxon>
        <taxon>Sorghinae</taxon>
        <taxon>Sorghum</taxon>
    </lineage>
</organism>
<evidence type="ECO:0000256" key="3">
    <source>
        <dbReference type="SAM" id="SignalP"/>
    </source>
</evidence>
<dbReference type="GO" id="GO:0006952">
    <property type="term" value="P:defense response"/>
    <property type="evidence" value="ECO:0007669"/>
    <property type="project" value="InterPro"/>
</dbReference>
<sequence length="77" mass="8434">MESSRKIQPVVILLLLLIVATGMAPAAVQARECEKDSERYVGMCTSRVNCANVCRGEGFMSGKCSTFRDRCICTKPC</sequence>
<dbReference type="InterPro" id="IPR036574">
    <property type="entry name" value="Scorpion_toxin-like_sf"/>
</dbReference>
<dbReference type="EMBL" id="CM027685">
    <property type="protein sequence ID" value="KAG0525116.1"/>
    <property type="molecule type" value="Genomic_DNA"/>
</dbReference>
<feature type="chain" id="PRO_5037159597" description="Knottins-like domain-containing protein" evidence="3">
    <location>
        <begin position="31"/>
        <end position="77"/>
    </location>
</feature>
<dbReference type="KEGG" id="sbi:8067759"/>
<dbReference type="PANTHER" id="PTHR33147:SF26">
    <property type="entry name" value="DEFENSIN-LIKE PROTEIN 7-RELATED"/>
    <property type="match status" value="1"/>
</dbReference>
<name>A0A921UC42_SORBI</name>
<keyword evidence="1 3" id="KW-0732">Signal</keyword>
<dbReference type="InterPro" id="IPR008176">
    <property type="entry name" value="Defensin_plant"/>
</dbReference>
<evidence type="ECO:0000256" key="1">
    <source>
        <dbReference type="ARBA" id="ARBA00022729"/>
    </source>
</evidence>
<gene>
    <name evidence="5" type="ORF">BDA96_06G027700</name>
</gene>
<protein>
    <recommendedName>
        <fullName evidence="4">Knottins-like domain-containing protein</fullName>
    </recommendedName>
</protein>
<evidence type="ECO:0000313" key="6">
    <source>
        <dbReference type="Proteomes" id="UP000807115"/>
    </source>
</evidence>
<feature type="signal peptide" evidence="3">
    <location>
        <begin position="1"/>
        <end position="30"/>
    </location>
</feature>
<dbReference type="AlphaFoldDB" id="A0A921UC42"/>
<dbReference type="PANTHER" id="PTHR33147">
    <property type="entry name" value="DEFENSIN-LIKE PROTEIN 1"/>
    <property type="match status" value="1"/>
</dbReference>
<feature type="domain" description="Knottins-like" evidence="4">
    <location>
        <begin position="32"/>
        <end position="77"/>
    </location>
</feature>
<keyword evidence="2" id="KW-1015">Disulfide bond</keyword>
<accession>A0A921UC42</accession>
<evidence type="ECO:0000256" key="2">
    <source>
        <dbReference type="ARBA" id="ARBA00023157"/>
    </source>
</evidence>
<reference evidence="5" key="1">
    <citation type="journal article" date="2019" name="BMC Genomics">
        <title>A new reference genome for Sorghum bicolor reveals high levels of sequence similarity between sweet and grain genotypes: implications for the genetics of sugar metabolism.</title>
        <authorList>
            <person name="Cooper E.A."/>
            <person name="Brenton Z.W."/>
            <person name="Flinn B.S."/>
            <person name="Jenkins J."/>
            <person name="Shu S."/>
            <person name="Flowers D."/>
            <person name="Luo F."/>
            <person name="Wang Y."/>
            <person name="Xia P."/>
            <person name="Barry K."/>
            <person name="Daum C."/>
            <person name="Lipzen A."/>
            <person name="Yoshinaga Y."/>
            <person name="Schmutz J."/>
            <person name="Saski C."/>
            <person name="Vermerris W."/>
            <person name="Kresovich S."/>
        </authorList>
    </citation>
    <scope>NUCLEOTIDE SEQUENCE</scope>
</reference>
<dbReference type="SMART" id="SM00505">
    <property type="entry name" value="Knot1"/>
    <property type="match status" value="1"/>
</dbReference>
<evidence type="ECO:0000313" key="5">
    <source>
        <dbReference type="EMBL" id="KAG0525116.1"/>
    </source>
</evidence>
<dbReference type="Gramene" id="EES10476">
    <property type="protein sequence ID" value="EES10476"/>
    <property type="gene ID" value="SORBI_3006G026200"/>
</dbReference>
<evidence type="ECO:0000259" key="4">
    <source>
        <dbReference type="SMART" id="SM00505"/>
    </source>
</evidence>
<dbReference type="Gene3D" id="3.30.30.10">
    <property type="entry name" value="Knottin, scorpion toxin-like"/>
    <property type="match status" value="1"/>
</dbReference>
<proteinExistence type="predicted"/>
<dbReference type="CDD" id="cd00107">
    <property type="entry name" value="Knot1"/>
    <property type="match status" value="1"/>
</dbReference>
<dbReference type="OrthoDB" id="683455at2759"/>
<dbReference type="OMA" id="TNDENCA"/>
<dbReference type="SUPFAM" id="SSF57095">
    <property type="entry name" value="Scorpion toxin-like"/>
    <property type="match status" value="1"/>
</dbReference>
<reference evidence="5" key="2">
    <citation type="submission" date="2020-10" db="EMBL/GenBank/DDBJ databases">
        <authorList>
            <person name="Cooper E.A."/>
            <person name="Brenton Z.W."/>
            <person name="Flinn B.S."/>
            <person name="Jenkins J."/>
            <person name="Shu S."/>
            <person name="Flowers D."/>
            <person name="Luo F."/>
            <person name="Wang Y."/>
            <person name="Xia P."/>
            <person name="Barry K."/>
            <person name="Daum C."/>
            <person name="Lipzen A."/>
            <person name="Yoshinaga Y."/>
            <person name="Schmutz J."/>
            <person name="Saski C."/>
            <person name="Vermerris W."/>
            <person name="Kresovich S."/>
        </authorList>
    </citation>
    <scope>NUCLEOTIDE SEQUENCE</scope>
</reference>
<dbReference type="InterPro" id="IPR003614">
    <property type="entry name" value="Knottins"/>
</dbReference>
<dbReference type="PROSITE" id="PS00940">
    <property type="entry name" value="GAMMA_THIONIN"/>
    <property type="match status" value="1"/>
</dbReference>
<dbReference type="Proteomes" id="UP000807115">
    <property type="component" value="Chromosome 6"/>
</dbReference>